<keyword evidence="6" id="KW-1185">Reference proteome</keyword>
<keyword evidence="3" id="KW-0238">DNA-binding</keyword>
<accession>A0A401LC03</accession>
<gene>
    <name evidence="5" type="ORF">KGMB03357_07200</name>
</gene>
<dbReference type="InterPro" id="IPR036390">
    <property type="entry name" value="WH_DNA-bd_sf"/>
</dbReference>
<organism evidence="5 6">
    <name type="scientific">Anaerotignum faecicola</name>
    <dbReference type="NCBI Taxonomy" id="2358141"/>
    <lineage>
        <taxon>Bacteria</taxon>
        <taxon>Bacillati</taxon>
        <taxon>Bacillota</taxon>
        <taxon>Clostridia</taxon>
        <taxon>Lachnospirales</taxon>
        <taxon>Anaerotignaceae</taxon>
        <taxon>Anaerotignum</taxon>
    </lineage>
</organism>
<sequence length="125" mass="14579">MEKQKLPDTELKVMQAIWHIESPASTSAVREELQKERPWNLSALQTLLGRLVRRGFLQTEKQGKSRYYTPLVTDEDYLAEDSRRYFQKWTGGSLRDLVACLYVNHSVTKEDLEELKAFIEDETEG</sequence>
<proteinExistence type="inferred from homology"/>
<dbReference type="OrthoDB" id="9795583at2"/>
<dbReference type="GO" id="GO:0045892">
    <property type="term" value="P:negative regulation of DNA-templated transcription"/>
    <property type="evidence" value="ECO:0007669"/>
    <property type="project" value="InterPro"/>
</dbReference>
<dbReference type="Gene3D" id="1.10.10.10">
    <property type="entry name" value="Winged helix-like DNA-binding domain superfamily/Winged helix DNA-binding domain"/>
    <property type="match status" value="1"/>
</dbReference>
<dbReference type="GO" id="GO:0003677">
    <property type="term" value="F:DNA binding"/>
    <property type="evidence" value="ECO:0007669"/>
    <property type="project" value="UniProtKB-KW"/>
</dbReference>
<dbReference type="SUPFAM" id="SSF46785">
    <property type="entry name" value="Winged helix' DNA-binding domain"/>
    <property type="match status" value="1"/>
</dbReference>
<comment type="caution">
    <text evidence="5">The sequence shown here is derived from an EMBL/GenBank/DDBJ whole genome shotgun (WGS) entry which is preliminary data.</text>
</comment>
<keyword evidence="2" id="KW-0805">Transcription regulation</keyword>
<keyword evidence="4" id="KW-0804">Transcription</keyword>
<evidence type="ECO:0000256" key="4">
    <source>
        <dbReference type="ARBA" id="ARBA00023163"/>
    </source>
</evidence>
<dbReference type="InterPro" id="IPR005650">
    <property type="entry name" value="BlaI_family"/>
</dbReference>
<dbReference type="PIRSF" id="PIRSF019455">
    <property type="entry name" value="CopR_AtkY"/>
    <property type="match status" value="1"/>
</dbReference>
<reference evidence="5 6" key="1">
    <citation type="submission" date="2018-10" db="EMBL/GenBank/DDBJ databases">
        <title>Draft Genome Sequence of Anaerotignum sp. KCTC 15736.</title>
        <authorList>
            <person name="Choi S.H."/>
            <person name="Kim J.S."/>
            <person name="Kang S.W."/>
            <person name="Lee J.S."/>
            <person name="Park S.H."/>
        </authorList>
    </citation>
    <scope>NUCLEOTIDE SEQUENCE [LARGE SCALE GENOMIC DNA]</scope>
    <source>
        <strain evidence="5 6">KCTC 15736</strain>
    </source>
</reference>
<name>A0A401LC03_9FIRM</name>
<dbReference type="Pfam" id="PF03965">
    <property type="entry name" value="Penicillinase_R"/>
    <property type="match status" value="1"/>
</dbReference>
<evidence type="ECO:0000256" key="1">
    <source>
        <dbReference type="ARBA" id="ARBA00011046"/>
    </source>
</evidence>
<dbReference type="EMBL" id="BHVZ01000001">
    <property type="protein sequence ID" value="GCB29059.1"/>
    <property type="molecule type" value="Genomic_DNA"/>
</dbReference>
<dbReference type="InterPro" id="IPR036388">
    <property type="entry name" value="WH-like_DNA-bd_sf"/>
</dbReference>
<evidence type="ECO:0000256" key="3">
    <source>
        <dbReference type="ARBA" id="ARBA00023125"/>
    </source>
</evidence>
<dbReference type="Gene3D" id="1.10.4040.10">
    <property type="entry name" value="Penicillinase repressor domain"/>
    <property type="match status" value="1"/>
</dbReference>
<dbReference type="Proteomes" id="UP000287361">
    <property type="component" value="Unassembled WGS sequence"/>
</dbReference>
<dbReference type="AlphaFoldDB" id="A0A401LC03"/>
<evidence type="ECO:0000256" key="2">
    <source>
        <dbReference type="ARBA" id="ARBA00023015"/>
    </source>
</evidence>
<evidence type="ECO:0000313" key="5">
    <source>
        <dbReference type="EMBL" id="GCB29059.1"/>
    </source>
</evidence>
<protein>
    <submittedName>
        <fullName evidence="5">Uncharacterized protein</fullName>
    </submittedName>
</protein>
<evidence type="ECO:0000313" key="6">
    <source>
        <dbReference type="Proteomes" id="UP000287361"/>
    </source>
</evidence>
<comment type="similarity">
    <text evidence="1">Belongs to the BlaI transcriptional regulatory family.</text>
</comment>